<comment type="caution">
    <text evidence="2">The sequence shown here is derived from an EMBL/GenBank/DDBJ whole genome shotgun (WGS) entry which is preliminary data.</text>
</comment>
<protein>
    <submittedName>
        <fullName evidence="2">Uncharacterized protein</fullName>
    </submittedName>
</protein>
<dbReference type="Proteomes" id="UP000307756">
    <property type="component" value="Unassembled WGS sequence"/>
</dbReference>
<feature type="compositionally biased region" description="Basic and acidic residues" evidence="1">
    <location>
        <begin position="237"/>
        <end position="250"/>
    </location>
</feature>
<proteinExistence type="predicted"/>
<feature type="region of interest" description="Disordered" evidence="1">
    <location>
        <begin position="237"/>
        <end position="307"/>
    </location>
</feature>
<gene>
    <name evidence="2" type="ORF">FA727_23635</name>
</gene>
<evidence type="ECO:0000256" key="1">
    <source>
        <dbReference type="SAM" id="MobiDB-lite"/>
    </source>
</evidence>
<dbReference type="EMBL" id="SWBM01000027">
    <property type="protein sequence ID" value="TKC12035.1"/>
    <property type="molecule type" value="Genomic_DNA"/>
</dbReference>
<keyword evidence="3" id="KW-1185">Reference proteome</keyword>
<feature type="compositionally biased region" description="Basic and acidic residues" evidence="1">
    <location>
        <begin position="155"/>
        <end position="167"/>
    </location>
</feature>
<sequence length="307" mass="35707">MLIPKRPEVGTWKMNVAKEQGVQKPKVTFDMLYDKYTKQKAVSSDRPLKKRMRSPIQNKRVPSPPRMKLDPVWDDNGVMWVPYHSNVQPSFHPGWEGPRRRVQDRIIYPRRDRLAFRQSGQERAQAVRPPVTGGQTARQGQPPRLPSRQVYRPKRKEEVQSMDVDSERTTEFDIIQVGTMDVPIEKSLAMKPTSSEKTVEDQGASTSKVQQRFLPRWCPEGLTRTQKRKLQRLRFRERQEQELEKQRDEFFNQSRPMIPQRKEWKPKEDPQVVQPAAQAVQTACHSESAAQAVRPPVQTVRPGDAEV</sequence>
<feature type="compositionally biased region" description="Low complexity" evidence="1">
    <location>
        <begin position="271"/>
        <end position="281"/>
    </location>
</feature>
<name>A0A4U1CV34_9BACI</name>
<evidence type="ECO:0000313" key="3">
    <source>
        <dbReference type="Proteomes" id="UP000307756"/>
    </source>
</evidence>
<organism evidence="2 3">
    <name type="scientific">Robertmurraya kyonggiensis</name>
    <dbReference type="NCBI Taxonomy" id="1037680"/>
    <lineage>
        <taxon>Bacteria</taxon>
        <taxon>Bacillati</taxon>
        <taxon>Bacillota</taxon>
        <taxon>Bacilli</taxon>
        <taxon>Bacillales</taxon>
        <taxon>Bacillaceae</taxon>
        <taxon>Robertmurraya</taxon>
    </lineage>
</organism>
<dbReference type="AlphaFoldDB" id="A0A4U1CV34"/>
<accession>A0A4U1CV34</accession>
<reference evidence="2 3" key="1">
    <citation type="journal article" date="2011" name="J. Microbiol.">
        <title>Bacillus kyonggiensis sp. nov., isolated from soil of a lettuce field.</title>
        <authorList>
            <person name="Dong K."/>
            <person name="Lee S."/>
        </authorList>
    </citation>
    <scope>NUCLEOTIDE SEQUENCE [LARGE SCALE GENOMIC DNA]</scope>
    <source>
        <strain evidence="2 3">NB22</strain>
    </source>
</reference>
<feature type="region of interest" description="Disordered" evidence="1">
    <location>
        <begin position="40"/>
        <end position="69"/>
    </location>
</feature>
<feature type="compositionally biased region" description="Basic and acidic residues" evidence="1">
    <location>
        <begin position="260"/>
        <end position="270"/>
    </location>
</feature>
<feature type="non-terminal residue" evidence="2">
    <location>
        <position position="307"/>
    </location>
</feature>
<feature type="region of interest" description="Disordered" evidence="1">
    <location>
        <begin position="116"/>
        <end position="167"/>
    </location>
</feature>
<evidence type="ECO:0000313" key="2">
    <source>
        <dbReference type="EMBL" id="TKC12035.1"/>
    </source>
</evidence>